<evidence type="ECO:0000313" key="4">
    <source>
        <dbReference type="Proteomes" id="UP000276991"/>
    </source>
</evidence>
<feature type="domain" description="HTH CENPB-type" evidence="2">
    <location>
        <begin position="1"/>
        <end position="16"/>
    </location>
</feature>
<accession>A0A498STZ8</accession>
<keyword evidence="1" id="KW-0238">DNA-binding</keyword>
<keyword evidence="4" id="KW-1185">Reference proteome</keyword>
<dbReference type="PROSITE" id="PS51253">
    <property type="entry name" value="HTH_CENPB"/>
    <property type="match status" value="1"/>
</dbReference>
<proteinExistence type="predicted"/>
<evidence type="ECO:0000259" key="2">
    <source>
        <dbReference type="PROSITE" id="PS51253"/>
    </source>
</evidence>
<dbReference type="STRING" id="6277.A0A498STZ8"/>
<organism evidence="3 4">
    <name type="scientific">Acanthocheilonema viteae</name>
    <name type="common">Filarial nematode worm</name>
    <name type="synonym">Dipetalonema viteae</name>
    <dbReference type="NCBI Taxonomy" id="6277"/>
    <lineage>
        <taxon>Eukaryota</taxon>
        <taxon>Metazoa</taxon>
        <taxon>Ecdysozoa</taxon>
        <taxon>Nematoda</taxon>
        <taxon>Chromadorea</taxon>
        <taxon>Rhabditida</taxon>
        <taxon>Spirurina</taxon>
        <taxon>Spiruromorpha</taxon>
        <taxon>Filarioidea</taxon>
        <taxon>Onchocercidae</taxon>
        <taxon>Acanthocheilonema</taxon>
    </lineage>
</organism>
<dbReference type="EMBL" id="UPTC01002553">
    <property type="protein sequence ID" value="VBB33614.1"/>
    <property type="molecule type" value="Genomic_DNA"/>
</dbReference>
<name>A0A498STZ8_ACAVI</name>
<dbReference type="GO" id="GO:0003677">
    <property type="term" value="F:DNA binding"/>
    <property type="evidence" value="ECO:0007669"/>
    <property type="project" value="UniProtKB-KW"/>
</dbReference>
<evidence type="ECO:0000256" key="1">
    <source>
        <dbReference type="ARBA" id="ARBA00023125"/>
    </source>
</evidence>
<evidence type="ECO:0000313" key="3">
    <source>
        <dbReference type="EMBL" id="VBB33614.1"/>
    </source>
</evidence>
<reference evidence="3 4" key="1">
    <citation type="submission" date="2018-08" db="EMBL/GenBank/DDBJ databases">
        <authorList>
            <person name="Laetsch R D."/>
            <person name="Stevens L."/>
            <person name="Kumar S."/>
            <person name="Blaxter L. M."/>
        </authorList>
    </citation>
    <scope>NUCLEOTIDE SEQUENCE [LARGE SCALE GENOMIC DNA]</scope>
</reference>
<sequence>GWVARFVRRNNITLQVTNSASTIAPKLINSSSNCSSNIIENFVNQTDSNSLCCNSSVIMENSSCMLSSPSTTSQISDHTVANTNMYCSNDITKVNATTTAATSTVATTTVTTNNDIVLAKKRRKNFTPKKIVPNDVICLAANNKTNNNTTIPTTTTITTITTSEVI</sequence>
<feature type="non-terminal residue" evidence="3">
    <location>
        <position position="1"/>
    </location>
</feature>
<dbReference type="InterPro" id="IPR006600">
    <property type="entry name" value="HTH_CenpB_DNA-bd_dom"/>
</dbReference>
<dbReference type="AlphaFoldDB" id="A0A498STZ8"/>
<protein>
    <recommendedName>
        <fullName evidence="2">HTH CENPB-type domain-containing protein</fullName>
    </recommendedName>
</protein>
<gene>
    <name evidence="3" type="ORF">NAV_LOCUS8405</name>
</gene>
<dbReference type="Proteomes" id="UP000276991">
    <property type="component" value="Unassembled WGS sequence"/>
</dbReference>